<organism evidence="2 3">
    <name type="scientific">Chitiniphilus eburneus</name>
    <dbReference type="NCBI Taxonomy" id="2571148"/>
    <lineage>
        <taxon>Bacteria</taxon>
        <taxon>Pseudomonadati</taxon>
        <taxon>Pseudomonadota</taxon>
        <taxon>Betaproteobacteria</taxon>
        <taxon>Neisseriales</taxon>
        <taxon>Chitinibacteraceae</taxon>
        <taxon>Chitiniphilus</taxon>
    </lineage>
</organism>
<keyword evidence="3" id="KW-1185">Reference proteome</keyword>
<dbReference type="EMBL" id="SUMF01000003">
    <property type="protein sequence ID" value="TJZ76337.1"/>
    <property type="molecule type" value="Genomic_DNA"/>
</dbReference>
<evidence type="ECO:0000313" key="3">
    <source>
        <dbReference type="Proteomes" id="UP000310016"/>
    </source>
</evidence>
<dbReference type="Proteomes" id="UP000310016">
    <property type="component" value="Unassembled WGS sequence"/>
</dbReference>
<feature type="transmembrane region" description="Helical" evidence="1">
    <location>
        <begin position="48"/>
        <end position="75"/>
    </location>
</feature>
<accession>A0A4U0Q5A1</accession>
<protein>
    <submittedName>
        <fullName evidence="2">Uncharacterized protein</fullName>
    </submittedName>
</protein>
<dbReference type="RefSeq" id="WP_136772386.1">
    <property type="nucleotide sequence ID" value="NZ_CP156074.1"/>
</dbReference>
<keyword evidence="1" id="KW-0472">Membrane</keyword>
<gene>
    <name evidence="2" type="ORF">FAZ21_06075</name>
</gene>
<keyword evidence="1" id="KW-0812">Transmembrane</keyword>
<proteinExistence type="predicted"/>
<evidence type="ECO:0000256" key="1">
    <source>
        <dbReference type="SAM" id="Phobius"/>
    </source>
</evidence>
<dbReference type="AlphaFoldDB" id="A0A4U0Q5A1"/>
<sequence length="84" mass="9500">MKKEYRDFIHGCAFVLNMIFFVIVLNLLTDSFGVTNESVDYGGWLEYAKIFFCIAVAGSSFFLVGFFVGGVAWIFEKFGINPYA</sequence>
<feature type="transmembrane region" description="Helical" evidence="1">
    <location>
        <begin position="7"/>
        <end position="28"/>
    </location>
</feature>
<evidence type="ECO:0000313" key="2">
    <source>
        <dbReference type="EMBL" id="TJZ76337.1"/>
    </source>
</evidence>
<name>A0A4U0Q5A1_9NEIS</name>
<reference evidence="2 3" key="1">
    <citation type="submission" date="2019-04" db="EMBL/GenBank/DDBJ databases">
        <title>Chitiniphilus eburnea sp. nov., a novel chitinolytic bacterium isolated from aquaculture sludge.</title>
        <authorList>
            <person name="Sheng M."/>
        </authorList>
    </citation>
    <scope>NUCLEOTIDE SEQUENCE [LARGE SCALE GENOMIC DNA]</scope>
    <source>
        <strain evidence="2 3">HX-2-15</strain>
    </source>
</reference>
<comment type="caution">
    <text evidence="2">The sequence shown here is derived from an EMBL/GenBank/DDBJ whole genome shotgun (WGS) entry which is preliminary data.</text>
</comment>
<keyword evidence="1" id="KW-1133">Transmembrane helix</keyword>